<evidence type="ECO:0000256" key="1">
    <source>
        <dbReference type="ARBA" id="ARBA00012513"/>
    </source>
</evidence>
<keyword evidence="9" id="KW-1185">Reference proteome</keyword>
<dbReference type="EC" id="2.7.11.1" evidence="1"/>
<gene>
    <name evidence="8" type="ORF">SAMN04487864_102282</name>
</gene>
<dbReference type="PANTHER" id="PTHR43289">
    <property type="entry name" value="MITOGEN-ACTIVATED PROTEIN KINASE KINASE KINASE 20-RELATED"/>
    <property type="match status" value="1"/>
</dbReference>
<feature type="compositionally biased region" description="Polar residues" evidence="6">
    <location>
        <begin position="327"/>
        <end position="338"/>
    </location>
</feature>
<dbReference type="OrthoDB" id="9788659at2"/>
<accession>A0A1G6IZA7</accession>
<name>A0A1G6IZA7_9FIRM</name>
<keyword evidence="2" id="KW-0808">Transferase</keyword>
<dbReference type="EMBL" id="FMYW01000002">
    <property type="protein sequence ID" value="SDC11834.1"/>
    <property type="molecule type" value="Genomic_DNA"/>
</dbReference>
<keyword evidence="3" id="KW-0547">Nucleotide-binding</keyword>
<evidence type="ECO:0000256" key="4">
    <source>
        <dbReference type="ARBA" id="ARBA00022777"/>
    </source>
</evidence>
<protein>
    <recommendedName>
        <fullName evidence="1">non-specific serine/threonine protein kinase</fullName>
        <ecNumber evidence="1">2.7.11.1</ecNumber>
    </recommendedName>
</protein>
<dbReference type="Gene3D" id="1.10.510.10">
    <property type="entry name" value="Transferase(Phosphotransferase) domain 1"/>
    <property type="match status" value="1"/>
</dbReference>
<reference evidence="9" key="1">
    <citation type="submission" date="2016-10" db="EMBL/GenBank/DDBJ databases">
        <authorList>
            <person name="Varghese N."/>
            <person name="Submissions S."/>
        </authorList>
    </citation>
    <scope>NUCLEOTIDE SEQUENCE [LARGE SCALE GENOMIC DNA]</scope>
    <source>
        <strain evidence="9">DSM 11005</strain>
    </source>
</reference>
<dbReference type="SUPFAM" id="SSF56112">
    <property type="entry name" value="Protein kinase-like (PK-like)"/>
    <property type="match status" value="1"/>
</dbReference>
<dbReference type="InterPro" id="IPR000719">
    <property type="entry name" value="Prot_kinase_dom"/>
</dbReference>
<dbReference type="PROSITE" id="PS00108">
    <property type="entry name" value="PROTEIN_KINASE_ST"/>
    <property type="match status" value="1"/>
</dbReference>
<dbReference type="InterPro" id="IPR008271">
    <property type="entry name" value="Ser/Thr_kinase_AS"/>
</dbReference>
<dbReference type="Pfam" id="PF00069">
    <property type="entry name" value="Pkinase"/>
    <property type="match status" value="1"/>
</dbReference>
<keyword evidence="5" id="KW-0067">ATP-binding</keyword>
<evidence type="ECO:0000256" key="3">
    <source>
        <dbReference type="ARBA" id="ARBA00022741"/>
    </source>
</evidence>
<organism evidence="8 9">
    <name type="scientific">Succiniclasticum ruminis</name>
    <dbReference type="NCBI Taxonomy" id="40841"/>
    <lineage>
        <taxon>Bacteria</taxon>
        <taxon>Bacillati</taxon>
        <taxon>Bacillota</taxon>
        <taxon>Negativicutes</taxon>
        <taxon>Acidaminococcales</taxon>
        <taxon>Acidaminococcaceae</taxon>
        <taxon>Succiniclasticum</taxon>
    </lineage>
</organism>
<dbReference type="Proteomes" id="UP000198943">
    <property type="component" value="Unassembled WGS sequence"/>
</dbReference>
<dbReference type="AlphaFoldDB" id="A0A1G6IZA7"/>
<feature type="domain" description="Protein kinase" evidence="7">
    <location>
        <begin position="1"/>
        <end position="252"/>
    </location>
</feature>
<evidence type="ECO:0000313" key="8">
    <source>
        <dbReference type="EMBL" id="SDC11834.1"/>
    </source>
</evidence>
<dbReference type="SMART" id="SM00220">
    <property type="entry name" value="S_TKc"/>
    <property type="match status" value="1"/>
</dbReference>
<feature type="compositionally biased region" description="Basic and acidic residues" evidence="6">
    <location>
        <begin position="286"/>
        <end position="311"/>
    </location>
</feature>
<evidence type="ECO:0000256" key="2">
    <source>
        <dbReference type="ARBA" id="ARBA00022679"/>
    </source>
</evidence>
<keyword evidence="4 8" id="KW-0418">Kinase</keyword>
<dbReference type="GO" id="GO:0005524">
    <property type="term" value="F:ATP binding"/>
    <property type="evidence" value="ECO:0007669"/>
    <property type="project" value="UniProtKB-KW"/>
</dbReference>
<feature type="region of interest" description="Disordered" evidence="6">
    <location>
        <begin position="284"/>
        <end position="348"/>
    </location>
</feature>
<dbReference type="PROSITE" id="PS50011">
    <property type="entry name" value="PROTEIN_KINASE_DOM"/>
    <property type="match status" value="1"/>
</dbReference>
<sequence>MQEAMRFIQDNFKQVSVLKERNGGMTEIVIDAENAIYIRKTIPYIGLPYRKLMKLSHPLLPKIYYAAEGEGRTCVIEQYVDGRNLQDVLDREGALPEETVRRVGLQLCDALEFLHGQGIIHRDIKPSNIIMKEDGVLCLIDFGAARVIKEDAEQDTRILGTPGFAPPEQYGFAATDYRSDFYALGMTLKALLENEYRGSLTEAIRRCVELDPERRVASARELRKLLQSRWYDSLTQPGKRNAAVGLVALLLVGGVAFWSTQQPVAQKLPEGVAATQSISNETGAAVKDKKVQADSGENEKKKAEKNTKTDTEAGSGNIKKDGAFKQTPPSENPASGNATKKAPPIVSSNKESVSAKAVNVQFSGSNWNVFQKTEQHLGPKVANADKVVYPPGQWPRITIQNRSDMPLKNPQAVLHFTDYGVVGSDLSVTDYNNMVISSRFADRGGNGVARTVTLRYDGTVPPHETYHLDLFGGIAGLFQTGANPSVRVVFSADNAENQEKFYTIIVR</sequence>
<dbReference type="GO" id="GO:0004674">
    <property type="term" value="F:protein serine/threonine kinase activity"/>
    <property type="evidence" value="ECO:0007669"/>
    <property type="project" value="UniProtKB-EC"/>
</dbReference>
<dbReference type="RefSeq" id="WP_093729438.1">
    <property type="nucleotide sequence ID" value="NZ_FMYW01000002.1"/>
</dbReference>
<evidence type="ECO:0000256" key="6">
    <source>
        <dbReference type="SAM" id="MobiDB-lite"/>
    </source>
</evidence>
<proteinExistence type="predicted"/>
<evidence type="ECO:0000259" key="7">
    <source>
        <dbReference type="PROSITE" id="PS50011"/>
    </source>
</evidence>
<evidence type="ECO:0000313" key="9">
    <source>
        <dbReference type="Proteomes" id="UP000198943"/>
    </source>
</evidence>
<dbReference type="PANTHER" id="PTHR43289:SF6">
    <property type="entry name" value="SERINE_THREONINE-PROTEIN KINASE NEKL-3"/>
    <property type="match status" value="1"/>
</dbReference>
<dbReference type="CDD" id="cd14014">
    <property type="entry name" value="STKc_PknB_like"/>
    <property type="match status" value="1"/>
</dbReference>
<evidence type="ECO:0000256" key="5">
    <source>
        <dbReference type="ARBA" id="ARBA00022840"/>
    </source>
</evidence>
<dbReference type="InterPro" id="IPR011009">
    <property type="entry name" value="Kinase-like_dom_sf"/>
</dbReference>